<organism evidence="1 2">
    <name type="scientific">Methyloligella solikamskensis</name>
    <dbReference type="NCBI Taxonomy" id="1177756"/>
    <lineage>
        <taxon>Bacteria</taxon>
        <taxon>Pseudomonadati</taxon>
        <taxon>Pseudomonadota</taxon>
        <taxon>Alphaproteobacteria</taxon>
        <taxon>Hyphomicrobiales</taxon>
        <taxon>Hyphomicrobiaceae</taxon>
        <taxon>Methyloligella</taxon>
    </lineage>
</organism>
<dbReference type="EMBL" id="JBHTJO010000001">
    <property type="protein sequence ID" value="MFD0986104.1"/>
    <property type="molecule type" value="Genomic_DNA"/>
</dbReference>
<name>A0ABW3J704_9HYPH</name>
<reference evidence="2" key="1">
    <citation type="journal article" date="2019" name="Int. J. Syst. Evol. Microbiol.">
        <title>The Global Catalogue of Microorganisms (GCM) 10K type strain sequencing project: providing services to taxonomists for standard genome sequencing and annotation.</title>
        <authorList>
            <consortium name="The Broad Institute Genomics Platform"/>
            <consortium name="The Broad Institute Genome Sequencing Center for Infectious Disease"/>
            <person name="Wu L."/>
            <person name="Ma J."/>
        </authorList>
    </citation>
    <scope>NUCLEOTIDE SEQUENCE [LARGE SCALE GENOMIC DNA]</scope>
    <source>
        <strain evidence="2">CCUG 61697</strain>
    </source>
</reference>
<sequence>MSNAKPNFSSLDLPKADDDTLDAYAKSRGVPTLTRKTKPRAPSVTIRTDVPDYLAQAMRIEAAKSRSTLRYLILKALKNDGWKIEDGDIVEDGRRPSASN</sequence>
<dbReference type="RefSeq" id="WP_379085602.1">
    <property type="nucleotide sequence ID" value="NZ_JBHTJO010000001.1"/>
</dbReference>
<accession>A0ABW3J704</accession>
<protein>
    <submittedName>
        <fullName evidence="1">Uncharacterized protein</fullName>
    </submittedName>
</protein>
<dbReference type="Proteomes" id="UP001597102">
    <property type="component" value="Unassembled WGS sequence"/>
</dbReference>
<evidence type="ECO:0000313" key="1">
    <source>
        <dbReference type="EMBL" id="MFD0986104.1"/>
    </source>
</evidence>
<proteinExistence type="predicted"/>
<gene>
    <name evidence="1" type="ORF">ACFQ2F_03210</name>
</gene>
<evidence type="ECO:0000313" key="2">
    <source>
        <dbReference type="Proteomes" id="UP001597102"/>
    </source>
</evidence>
<keyword evidence="2" id="KW-1185">Reference proteome</keyword>
<comment type="caution">
    <text evidence="1">The sequence shown here is derived from an EMBL/GenBank/DDBJ whole genome shotgun (WGS) entry which is preliminary data.</text>
</comment>